<keyword evidence="5" id="KW-0408">Iron</keyword>
<dbReference type="AlphaFoldDB" id="A0A081NFK4"/>
<evidence type="ECO:0000259" key="8">
    <source>
        <dbReference type="Pfam" id="PF20628"/>
    </source>
</evidence>
<dbReference type="RefSeq" id="WP_034837261.1">
    <property type="nucleotide sequence ID" value="NZ_JOKH01000003.1"/>
</dbReference>
<dbReference type="GO" id="GO:0005829">
    <property type="term" value="C:cytosol"/>
    <property type="evidence" value="ECO:0007669"/>
    <property type="project" value="TreeGrafter"/>
</dbReference>
<dbReference type="PROSITE" id="PS51404">
    <property type="entry name" value="DYP_PEROXIDASE"/>
    <property type="match status" value="1"/>
</dbReference>
<dbReference type="PANTHER" id="PTHR30521">
    <property type="entry name" value="DEFERROCHELATASE/PEROXIDASE"/>
    <property type="match status" value="1"/>
</dbReference>
<feature type="domain" description="Dyp-type peroxidase C-terminal" evidence="8">
    <location>
        <begin position="139"/>
        <end position="301"/>
    </location>
</feature>
<dbReference type="Proteomes" id="UP000028073">
    <property type="component" value="Unassembled WGS sequence"/>
</dbReference>
<keyword evidence="4" id="KW-0560">Oxidoreductase</keyword>
<reference evidence="9 10" key="1">
    <citation type="submission" date="2014-06" db="EMBL/GenBank/DDBJ databases">
        <title>Whole Genome Sequences of Three Symbiotic Endozoicomonas Bacteria.</title>
        <authorList>
            <person name="Neave M.J."/>
            <person name="Apprill A."/>
            <person name="Voolstra C.R."/>
        </authorList>
    </citation>
    <scope>NUCLEOTIDE SEQUENCE [LARGE SCALE GENOMIC DNA]</scope>
    <source>
        <strain evidence="9 10">DSM 25634</strain>
    </source>
</reference>
<dbReference type="SUPFAM" id="SSF54909">
    <property type="entry name" value="Dimeric alpha+beta barrel"/>
    <property type="match status" value="1"/>
</dbReference>
<dbReference type="NCBIfam" id="TIGR01413">
    <property type="entry name" value="Dyp_perox_fam"/>
    <property type="match status" value="1"/>
</dbReference>
<dbReference type="EMBL" id="JOKH01000003">
    <property type="protein sequence ID" value="KEQ17227.1"/>
    <property type="molecule type" value="Genomic_DNA"/>
</dbReference>
<evidence type="ECO:0000313" key="9">
    <source>
        <dbReference type="EMBL" id="KEQ17227.1"/>
    </source>
</evidence>
<dbReference type="Pfam" id="PF04261">
    <property type="entry name" value="Dyp_perox_N"/>
    <property type="match status" value="1"/>
</dbReference>
<keyword evidence="10" id="KW-1185">Reference proteome</keyword>
<evidence type="ECO:0000256" key="6">
    <source>
        <dbReference type="ARBA" id="ARBA00025737"/>
    </source>
</evidence>
<gene>
    <name evidence="9" type="ORF">GZ78_15460</name>
</gene>
<dbReference type="eggNOG" id="COG2837">
    <property type="taxonomic scope" value="Bacteria"/>
</dbReference>
<evidence type="ECO:0000256" key="4">
    <source>
        <dbReference type="ARBA" id="ARBA00023002"/>
    </source>
</evidence>
<keyword evidence="3" id="KW-0479">Metal-binding</keyword>
<sequence>MSTPQSGITPEANTDACFLVLNIKQDADSLDQIKKTCALIPQLTRDLSEQYPDARLSSTLSIGSLAWDTLYKASKPALLEPFKSMTEGVRTAPATPGDLLLHIRSNRRDINFILLHKAMDHFGQSVEIQEDETGFRYLDSRDLTGFIDGTENPQGENRASVTLVGEEDNAFSGGCYIHTQKWVHKFNKWDKLAVPEQEKVIGRTKEDDIEFSGEEKAPTAHVKRSNVKNSEGKSMEILRHSMPYGNASEGGLYFVSYCRTPVHFEKMLESMIKADTQGYYDHLMDYSEAVTGCAFFAPSVEFLENNQRRCE</sequence>
<evidence type="ECO:0000256" key="1">
    <source>
        <dbReference type="ARBA" id="ARBA00001970"/>
    </source>
</evidence>
<name>A0A081NFK4_9GAMM</name>
<dbReference type="PANTHER" id="PTHR30521:SF0">
    <property type="entry name" value="DYP-TYPE PEROXIDASE FAMILY PROTEIN"/>
    <property type="match status" value="1"/>
</dbReference>
<dbReference type="OrthoDB" id="3251355at2"/>
<feature type="domain" description="Dyp-type peroxidase N-terminal" evidence="7">
    <location>
        <begin position="5"/>
        <end position="136"/>
    </location>
</feature>
<comment type="similarity">
    <text evidence="6">Belongs to the DyP-type peroxidase family.</text>
</comment>
<dbReference type="GO" id="GO:0004601">
    <property type="term" value="F:peroxidase activity"/>
    <property type="evidence" value="ECO:0007669"/>
    <property type="project" value="UniProtKB-KW"/>
</dbReference>
<protein>
    <submittedName>
        <fullName evidence="9">Peroxidase</fullName>
    </submittedName>
</protein>
<keyword evidence="2 9" id="KW-0575">Peroxidase</keyword>
<dbReference type="STRING" id="1137799.GZ78_15460"/>
<dbReference type="InterPro" id="IPR006314">
    <property type="entry name" value="Dyp_peroxidase"/>
</dbReference>
<dbReference type="GO" id="GO:0020037">
    <property type="term" value="F:heme binding"/>
    <property type="evidence" value="ECO:0007669"/>
    <property type="project" value="InterPro"/>
</dbReference>
<organism evidence="9 10">
    <name type="scientific">Endozoicomonas numazuensis</name>
    <dbReference type="NCBI Taxonomy" id="1137799"/>
    <lineage>
        <taxon>Bacteria</taxon>
        <taxon>Pseudomonadati</taxon>
        <taxon>Pseudomonadota</taxon>
        <taxon>Gammaproteobacteria</taxon>
        <taxon>Oceanospirillales</taxon>
        <taxon>Endozoicomonadaceae</taxon>
        <taxon>Endozoicomonas</taxon>
    </lineage>
</organism>
<comment type="cofactor">
    <cofactor evidence="1">
        <name>heme b</name>
        <dbReference type="ChEBI" id="CHEBI:60344"/>
    </cofactor>
</comment>
<evidence type="ECO:0000256" key="2">
    <source>
        <dbReference type="ARBA" id="ARBA00022559"/>
    </source>
</evidence>
<dbReference type="InterPro" id="IPR048328">
    <property type="entry name" value="Dyp_perox_C"/>
</dbReference>
<evidence type="ECO:0000256" key="3">
    <source>
        <dbReference type="ARBA" id="ARBA00022723"/>
    </source>
</evidence>
<evidence type="ECO:0000256" key="5">
    <source>
        <dbReference type="ARBA" id="ARBA00023004"/>
    </source>
</evidence>
<comment type="caution">
    <text evidence="9">The sequence shown here is derived from an EMBL/GenBank/DDBJ whole genome shotgun (WGS) entry which is preliminary data.</text>
</comment>
<dbReference type="InterPro" id="IPR011008">
    <property type="entry name" value="Dimeric_a/b-barrel"/>
</dbReference>
<evidence type="ECO:0000259" key="7">
    <source>
        <dbReference type="Pfam" id="PF04261"/>
    </source>
</evidence>
<accession>A0A081NFK4</accession>
<dbReference type="GO" id="GO:0046872">
    <property type="term" value="F:metal ion binding"/>
    <property type="evidence" value="ECO:0007669"/>
    <property type="project" value="UniProtKB-KW"/>
</dbReference>
<dbReference type="InterPro" id="IPR048327">
    <property type="entry name" value="Dyp_perox_N"/>
</dbReference>
<evidence type="ECO:0000313" key="10">
    <source>
        <dbReference type="Proteomes" id="UP000028073"/>
    </source>
</evidence>
<dbReference type="Pfam" id="PF20628">
    <property type="entry name" value="Dyp_perox_C"/>
    <property type="match status" value="1"/>
</dbReference>
<proteinExistence type="inferred from homology"/>